<dbReference type="GO" id="GO:0006402">
    <property type="term" value="P:mRNA catabolic process"/>
    <property type="evidence" value="ECO:0007669"/>
    <property type="project" value="TreeGrafter"/>
</dbReference>
<dbReference type="OrthoDB" id="9808744at2"/>
<dbReference type="SUPFAM" id="SSF50118">
    <property type="entry name" value="Cell growth inhibitor/plasmid maintenance toxic component"/>
    <property type="match status" value="1"/>
</dbReference>
<reference evidence="4 5" key="1">
    <citation type="submission" date="2019-10" db="EMBL/GenBank/DDBJ databases">
        <title>Georgenia wutianyii sp. nov. and Georgenia yuyongxinii sp. nov. isolated from plateau pika (Ochotona curzoniae) in the Qinghai-Tibet plateau of China.</title>
        <authorList>
            <person name="Tian Z."/>
        </authorList>
    </citation>
    <scope>NUCLEOTIDE SEQUENCE [LARGE SCALE GENOMIC DNA]</scope>
    <source>
        <strain evidence="4 5">JCM 19765</strain>
    </source>
</reference>
<keyword evidence="5" id="KW-1185">Reference proteome</keyword>
<evidence type="ECO:0000256" key="2">
    <source>
        <dbReference type="ARBA" id="ARBA00022649"/>
    </source>
</evidence>
<dbReference type="InterPro" id="IPR003477">
    <property type="entry name" value="PemK-like"/>
</dbReference>
<dbReference type="GO" id="GO:0004521">
    <property type="term" value="F:RNA endonuclease activity"/>
    <property type="evidence" value="ECO:0007669"/>
    <property type="project" value="TreeGrafter"/>
</dbReference>
<evidence type="ECO:0000313" key="5">
    <source>
        <dbReference type="Proteomes" id="UP000437709"/>
    </source>
</evidence>
<dbReference type="PANTHER" id="PTHR33988:SF2">
    <property type="entry name" value="ENDORIBONUCLEASE MAZF"/>
    <property type="match status" value="1"/>
</dbReference>
<dbReference type="Proteomes" id="UP000437709">
    <property type="component" value="Unassembled WGS sequence"/>
</dbReference>
<dbReference type="GO" id="GO:0016075">
    <property type="term" value="P:rRNA catabolic process"/>
    <property type="evidence" value="ECO:0007669"/>
    <property type="project" value="TreeGrafter"/>
</dbReference>
<evidence type="ECO:0000256" key="3">
    <source>
        <dbReference type="SAM" id="MobiDB-lite"/>
    </source>
</evidence>
<dbReference type="InterPro" id="IPR011067">
    <property type="entry name" value="Plasmid_toxin/cell-grow_inhib"/>
</dbReference>
<dbReference type="Pfam" id="PF02452">
    <property type="entry name" value="PemK_toxin"/>
    <property type="match status" value="1"/>
</dbReference>
<evidence type="ECO:0000256" key="1">
    <source>
        <dbReference type="ARBA" id="ARBA00007521"/>
    </source>
</evidence>
<protein>
    <submittedName>
        <fullName evidence="4">Type II toxin-antitoxin system PemK/MazF family toxin</fullName>
    </submittedName>
</protein>
<organism evidence="4 5">
    <name type="scientific">Georgenia subflava</name>
    <dbReference type="NCBI Taxonomy" id="1622177"/>
    <lineage>
        <taxon>Bacteria</taxon>
        <taxon>Bacillati</taxon>
        <taxon>Actinomycetota</taxon>
        <taxon>Actinomycetes</taxon>
        <taxon>Micrococcales</taxon>
        <taxon>Bogoriellaceae</taxon>
        <taxon>Georgenia</taxon>
    </lineage>
</organism>
<proteinExistence type="inferred from homology"/>
<evidence type="ECO:0000313" key="4">
    <source>
        <dbReference type="EMBL" id="MPV35497.1"/>
    </source>
</evidence>
<dbReference type="GO" id="GO:0003677">
    <property type="term" value="F:DNA binding"/>
    <property type="evidence" value="ECO:0007669"/>
    <property type="project" value="InterPro"/>
</dbReference>
<accession>A0A6N7EFQ3</accession>
<comment type="similarity">
    <text evidence="1">Belongs to the PemK/MazF family.</text>
</comment>
<sequence length="139" mass="14944">MVITRGELYWADLGPVQGSRPAKRRPVLVIQSDDYSRSRIGTVVVAVVTSNVALADWPGNVFLPSTSSGLPRDSVVNVTQIVTLDKADLLGFVAVLPFDRMRLVDEGLMRVLLPGPEPRRSGGRTAGRTRGERPGPPAG</sequence>
<comment type="caution">
    <text evidence="4">The sequence shown here is derived from an EMBL/GenBank/DDBJ whole genome shotgun (WGS) entry which is preliminary data.</text>
</comment>
<dbReference type="PANTHER" id="PTHR33988">
    <property type="entry name" value="ENDORIBONUCLEASE MAZF-RELATED"/>
    <property type="match status" value="1"/>
</dbReference>
<gene>
    <name evidence="4" type="ORF">GB881_00285</name>
</gene>
<feature type="region of interest" description="Disordered" evidence="3">
    <location>
        <begin position="113"/>
        <end position="139"/>
    </location>
</feature>
<keyword evidence="2" id="KW-1277">Toxin-antitoxin system</keyword>
<dbReference type="Gene3D" id="2.30.30.110">
    <property type="match status" value="1"/>
</dbReference>
<name>A0A6N7EFQ3_9MICO</name>
<dbReference type="EMBL" id="WHPC01000001">
    <property type="protein sequence ID" value="MPV35497.1"/>
    <property type="molecule type" value="Genomic_DNA"/>
</dbReference>
<dbReference type="AlphaFoldDB" id="A0A6N7EFQ3"/>